<keyword evidence="5 6" id="KW-0472">Membrane</keyword>
<dbReference type="GO" id="GO:0005886">
    <property type="term" value="C:plasma membrane"/>
    <property type="evidence" value="ECO:0007669"/>
    <property type="project" value="UniProtKB-SubCell"/>
</dbReference>
<evidence type="ECO:0000256" key="1">
    <source>
        <dbReference type="ARBA" id="ARBA00004162"/>
    </source>
</evidence>
<keyword evidence="10" id="KW-1185">Reference proteome</keyword>
<reference evidence="9" key="2">
    <citation type="submission" date="2024-06" db="EMBL/GenBank/DDBJ databases">
        <authorList>
            <person name="Li S."/>
        </authorList>
    </citation>
    <scope>NUCLEOTIDE SEQUENCE</scope>
    <source>
        <strain evidence="9">SR10</strain>
    </source>
</reference>
<proteinExistence type="predicted"/>
<dbReference type="InterPro" id="IPR007168">
    <property type="entry name" value="Phageshock_PspC_N"/>
</dbReference>
<organism evidence="9">
    <name type="scientific">Lysobacter firmicutimachus</name>
    <dbReference type="NCBI Taxonomy" id="1792846"/>
    <lineage>
        <taxon>Bacteria</taxon>
        <taxon>Pseudomonadati</taxon>
        <taxon>Pseudomonadota</taxon>
        <taxon>Gammaproteobacteria</taxon>
        <taxon>Lysobacterales</taxon>
        <taxon>Lysobacteraceae</taxon>
        <taxon>Lysobacter</taxon>
    </lineage>
</organism>
<evidence type="ECO:0000256" key="5">
    <source>
        <dbReference type="ARBA" id="ARBA00023136"/>
    </source>
</evidence>
<keyword evidence="3 6" id="KW-0812">Transmembrane</keyword>
<name>A0AAU8MTL6_9GAMM</name>
<evidence type="ECO:0000313" key="10">
    <source>
        <dbReference type="Proteomes" id="UP001387215"/>
    </source>
</evidence>
<evidence type="ECO:0000256" key="3">
    <source>
        <dbReference type="ARBA" id="ARBA00022692"/>
    </source>
</evidence>
<protein>
    <submittedName>
        <fullName evidence="9">PspC domain-containing protein</fullName>
    </submittedName>
</protein>
<dbReference type="Pfam" id="PF04024">
    <property type="entry name" value="PspC"/>
    <property type="match status" value="1"/>
</dbReference>
<reference evidence="8 10" key="1">
    <citation type="submission" date="2024-02" db="EMBL/GenBank/DDBJ databases">
        <title>Lysobacter Genome Sequencing and Mining.</title>
        <authorList>
            <person name="Bierman J."/>
            <person name="Walker M.C."/>
        </authorList>
    </citation>
    <scope>NUCLEOTIDE SEQUENCE [LARGE SCALE GENOMIC DNA]</scope>
    <source>
        <strain evidence="8 10">PB6250</strain>
    </source>
</reference>
<dbReference type="EMBL" id="CP159925">
    <property type="protein sequence ID" value="XCO74477.1"/>
    <property type="molecule type" value="Genomic_DNA"/>
</dbReference>
<dbReference type="Proteomes" id="UP001387215">
    <property type="component" value="Unassembled WGS sequence"/>
</dbReference>
<evidence type="ECO:0000259" key="7">
    <source>
        <dbReference type="Pfam" id="PF04024"/>
    </source>
</evidence>
<dbReference type="EMBL" id="JBANDL010000002">
    <property type="protein sequence ID" value="MEI2455567.1"/>
    <property type="molecule type" value="Genomic_DNA"/>
</dbReference>
<gene>
    <name evidence="9" type="ORF">ABU614_19180</name>
    <name evidence="8" type="ORF">V2J18_12835</name>
</gene>
<dbReference type="RefSeq" id="WP_064749481.1">
    <property type="nucleotide sequence ID" value="NZ_CP159925.1"/>
</dbReference>
<keyword evidence="4 6" id="KW-1133">Transmembrane helix</keyword>
<dbReference type="InterPro" id="IPR052027">
    <property type="entry name" value="PspC"/>
</dbReference>
<evidence type="ECO:0000256" key="6">
    <source>
        <dbReference type="SAM" id="Phobius"/>
    </source>
</evidence>
<keyword evidence="2" id="KW-1003">Cell membrane</keyword>
<dbReference type="PANTHER" id="PTHR33885:SF3">
    <property type="entry name" value="PHAGE SHOCK PROTEIN C"/>
    <property type="match status" value="1"/>
</dbReference>
<accession>A0AAU8MTL6</accession>
<evidence type="ECO:0000313" key="9">
    <source>
        <dbReference type="EMBL" id="XCO74477.1"/>
    </source>
</evidence>
<evidence type="ECO:0000256" key="4">
    <source>
        <dbReference type="ARBA" id="ARBA00022989"/>
    </source>
</evidence>
<dbReference type="PANTHER" id="PTHR33885">
    <property type="entry name" value="PHAGE SHOCK PROTEIN C"/>
    <property type="match status" value="1"/>
</dbReference>
<feature type="transmembrane region" description="Helical" evidence="6">
    <location>
        <begin position="37"/>
        <end position="62"/>
    </location>
</feature>
<comment type="subcellular location">
    <subcellularLocation>
        <location evidence="1">Cell membrane</location>
        <topology evidence="1">Single-pass membrane protein</topology>
    </subcellularLocation>
</comment>
<evidence type="ECO:0000313" key="8">
    <source>
        <dbReference type="EMBL" id="MEI2455567.1"/>
    </source>
</evidence>
<feature type="domain" description="Phage shock protein PspC N-terminal" evidence="7">
    <location>
        <begin position="6"/>
        <end position="65"/>
    </location>
</feature>
<evidence type="ECO:0000256" key="2">
    <source>
        <dbReference type="ARBA" id="ARBA00022475"/>
    </source>
</evidence>
<dbReference type="AlphaFoldDB" id="A0AAU8MTL6"/>
<sequence>MSSSARPLCRSRHDRMIAGVAGGIALRLRWNPVLVRAAFVVLALASFGLPVVLLYLILWLVLPEEGC</sequence>